<evidence type="ECO:0000313" key="12">
    <source>
        <dbReference type="EMBL" id="OGZ45460.1"/>
    </source>
</evidence>
<reference evidence="12 13" key="1">
    <citation type="journal article" date="2016" name="Nat. Commun.">
        <title>Thousands of microbial genomes shed light on interconnected biogeochemical processes in an aquifer system.</title>
        <authorList>
            <person name="Anantharaman K."/>
            <person name="Brown C.T."/>
            <person name="Hug L.A."/>
            <person name="Sharon I."/>
            <person name="Castelle C.J."/>
            <person name="Probst A.J."/>
            <person name="Thomas B.C."/>
            <person name="Singh A."/>
            <person name="Wilkins M.J."/>
            <person name="Karaoz U."/>
            <person name="Brodie E.L."/>
            <person name="Williams K.H."/>
            <person name="Hubbard S.S."/>
            <person name="Banfield J.F."/>
        </authorList>
    </citation>
    <scope>NUCLEOTIDE SEQUENCE [LARGE SCALE GENOMIC DNA]</scope>
</reference>
<evidence type="ECO:0000256" key="4">
    <source>
        <dbReference type="ARBA" id="ARBA00022741"/>
    </source>
</evidence>
<feature type="domain" description="Glutamine amidotransferase type-2" evidence="11">
    <location>
        <begin position="2"/>
        <end position="216"/>
    </location>
</feature>
<feature type="binding site" evidence="9">
    <location>
        <position position="103"/>
    </location>
    <ligand>
        <name>L-glutamine</name>
        <dbReference type="ChEBI" id="CHEBI:58359"/>
    </ligand>
</feature>
<dbReference type="PROSITE" id="PS51278">
    <property type="entry name" value="GATASE_TYPE_2"/>
    <property type="match status" value="1"/>
</dbReference>
<feature type="site" description="Important for beta-aspartyl-AMP intermediate formation" evidence="10">
    <location>
        <position position="372"/>
    </location>
</feature>
<dbReference type="EC" id="6.3.5.4" evidence="3"/>
<dbReference type="AlphaFoldDB" id="A0A1G2G662"/>
<evidence type="ECO:0000256" key="5">
    <source>
        <dbReference type="ARBA" id="ARBA00022840"/>
    </source>
</evidence>
<dbReference type="EMBL" id="MHNL01000006">
    <property type="protein sequence ID" value="OGZ45460.1"/>
    <property type="molecule type" value="Genomic_DNA"/>
</dbReference>
<comment type="similarity">
    <text evidence="2">Belongs to the asparagine synthetase family.</text>
</comment>
<dbReference type="PANTHER" id="PTHR43284">
    <property type="entry name" value="ASPARAGINE SYNTHETASE (GLUTAMINE-HYDROLYZING)"/>
    <property type="match status" value="1"/>
</dbReference>
<dbReference type="SUPFAM" id="SSF52402">
    <property type="entry name" value="Adenine nucleotide alpha hydrolases-like"/>
    <property type="match status" value="1"/>
</dbReference>
<proteinExistence type="inferred from homology"/>
<keyword evidence="5 9" id="KW-0067">ATP-binding</keyword>
<dbReference type="InterPro" id="IPR014729">
    <property type="entry name" value="Rossmann-like_a/b/a_fold"/>
</dbReference>
<keyword evidence="4 9" id="KW-0547">Nucleotide-binding</keyword>
<dbReference type="InterPro" id="IPR006426">
    <property type="entry name" value="Asn_synth_AEB"/>
</dbReference>
<dbReference type="CDD" id="cd01991">
    <property type="entry name" value="Asn_synthase_B_C"/>
    <property type="match status" value="1"/>
</dbReference>
<dbReference type="Gene3D" id="3.40.50.620">
    <property type="entry name" value="HUPs"/>
    <property type="match status" value="1"/>
</dbReference>
<dbReference type="Pfam" id="PF00733">
    <property type="entry name" value="Asn_synthase"/>
    <property type="match status" value="1"/>
</dbReference>
<dbReference type="CDD" id="cd00712">
    <property type="entry name" value="AsnB"/>
    <property type="match status" value="1"/>
</dbReference>
<dbReference type="GO" id="GO:0004066">
    <property type="term" value="F:asparagine synthase (glutamine-hydrolyzing) activity"/>
    <property type="evidence" value="ECO:0007669"/>
    <property type="project" value="UniProtKB-EC"/>
</dbReference>
<evidence type="ECO:0000256" key="1">
    <source>
        <dbReference type="ARBA" id="ARBA00005187"/>
    </source>
</evidence>
<dbReference type="InterPro" id="IPR051786">
    <property type="entry name" value="ASN_synthetase/amidase"/>
</dbReference>
<feature type="binding site" evidence="9">
    <location>
        <position position="297"/>
    </location>
    <ligand>
        <name>ATP</name>
        <dbReference type="ChEBI" id="CHEBI:30616"/>
    </ligand>
</feature>
<dbReference type="NCBIfam" id="TIGR01536">
    <property type="entry name" value="asn_synth_AEB"/>
    <property type="match status" value="1"/>
</dbReference>
<comment type="pathway">
    <text evidence="1">Amino-acid biosynthesis; L-asparagine biosynthesis; L-asparagine from L-aspartate (L-Gln route): step 1/1.</text>
</comment>
<dbReference type="GO" id="GO:0005829">
    <property type="term" value="C:cytosol"/>
    <property type="evidence" value="ECO:0007669"/>
    <property type="project" value="TreeGrafter"/>
</dbReference>
<dbReference type="GO" id="GO:0006529">
    <property type="term" value="P:asparagine biosynthetic process"/>
    <property type="evidence" value="ECO:0007669"/>
    <property type="project" value="UniProtKB-KW"/>
</dbReference>
<evidence type="ECO:0000256" key="2">
    <source>
        <dbReference type="ARBA" id="ARBA00005752"/>
    </source>
</evidence>
<sequence length="633" mass="72123">MCGIAGFIGEGSQPLVEKMTRTLSHRGPDGEGYFLAPLAGAGSFLRYAALGHRRLSIIDVAGGAQPMYNEDKSIVVVFNGEIYNYKKIRATLAGRHTFATSSDTEVIVHLYEEKGEDCIVELEGMFALAIWDMKQEKLLLARDRFGEKPLYYFQTPNVFLFGSELKALMVHPEFRRELDTDALRTYMLFECLPAPHTMFRHAYKLEAGHTLTLRQGKIAVKAYWDLADAAAPHRAAFTTTSERDLLAMLDQKLDASVSKMLMSDVPLGVFLSGGLDSSTVAYYAQKNSSKKIETFSIGFSEASFDESPYAAHVAKRLGTVHHTRVFNSQDLLDVIPKIYGLLDDPLADPSLIPTYLLASFARGSVTVALGGDGSDEFFMGYATFQAEKLAHWYMRLPEVVREQIIRPLINKMPASLSYMSLDFRLKRFVNNLGDDAEFRNQRWIAAFAPEELYQLFPNFKLEKNLYEDIAKHLPHVSSLDIYHRLSYLYTRHYLQDYVLAKVDRASMYNSLEVRAPFLDPDLAAFAFALPYQEKVRGLTTKHILKKLMRPRLGRRIVDRKKQGFQPPIAHWLQRELADLVDAHLHKRVLQAQGIFNPGYVARLVDEHRAGTHDHRKKLWTLLVFQMWYKRFGI</sequence>
<dbReference type="SUPFAM" id="SSF56235">
    <property type="entry name" value="N-terminal nucleophile aminohydrolases (Ntn hydrolases)"/>
    <property type="match status" value="1"/>
</dbReference>
<evidence type="ECO:0000256" key="9">
    <source>
        <dbReference type="PIRSR" id="PIRSR001589-2"/>
    </source>
</evidence>
<dbReference type="InterPro" id="IPR033738">
    <property type="entry name" value="AsnB_N"/>
</dbReference>
<dbReference type="Gene3D" id="3.60.20.10">
    <property type="entry name" value="Glutamine Phosphoribosylpyrophosphate, subunit 1, domain 1"/>
    <property type="match status" value="1"/>
</dbReference>
<organism evidence="12 13">
    <name type="scientific">Candidatus Ryanbacteria bacterium RIFCSPHIGHO2_01_FULL_48_27</name>
    <dbReference type="NCBI Taxonomy" id="1802115"/>
    <lineage>
        <taxon>Bacteria</taxon>
        <taxon>Candidatus Ryaniibacteriota</taxon>
    </lineage>
</organism>
<evidence type="ECO:0000256" key="3">
    <source>
        <dbReference type="ARBA" id="ARBA00012737"/>
    </source>
</evidence>
<keyword evidence="8" id="KW-0061">Asparagine biosynthesis</keyword>
<gene>
    <name evidence="12" type="ORF">A2756_00375</name>
</gene>
<protein>
    <recommendedName>
        <fullName evidence="3">asparagine synthase (glutamine-hydrolyzing)</fullName>
        <ecNumber evidence="3">6.3.5.4</ecNumber>
    </recommendedName>
</protein>
<dbReference type="InterPro" id="IPR017932">
    <property type="entry name" value="GATase_2_dom"/>
</dbReference>
<dbReference type="PIRSF" id="PIRSF001589">
    <property type="entry name" value="Asn_synthetase_glu-h"/>
    <property type="match status" value="1"/>
</dbReference>
<dbReference type="InterPro" id="IPR001962">
    <property type="entry name" value="Asn_synthase"/>
</dbReference>
<name>A0A1G2G662_9BACT</name>
<feature type="active site" description="For GATase activity" evidence="8">
    <location>
        <position position="2"/>
    </location>
</feature>
<evidence type="ECO:0000259" key="11">
    <source>
        <dbReference type="PROSITE" id="PS51278"/>
    </source>
</evidence>
<keyword evidence="8" id="KW-0028">Amino-acid biosynthesis</keyword>
<dbReference type="PANTHER" id="PTHR43284:SF1">
    <property type="entry name" value="ASPARAGINE SYNTHETASE"/>
    <property type="match status" value="1"/>
</dbReference>
<dbReference type="STRING" id="1802115.A2756_00375"/>
<dbReference type="GO" id="GO:0005524">
    <property type="term" value="F:ATP binding"/>
    <property type="evidence" value="ECO:0007669"/>
    <property type="project" value="UniProtKB-KW"/>
</dbReference>
<comment type="caution">
    <text evidence="12">The sequence shown here is derived from an EMBL/GenBank/DDBJ whole genome shotgun (WGS) entry which is preliminary data.</text>
</comment>
<dbReference type="InterPro" id="IPR029055">
    <property type="entry name" value="Ntn_hydrolases_N"/>
</dbReference>
<comment type="catalytic activity">
    <reaction evidence="7">
        <text>L-aspartate + L-glutamine + ATP + H2O = L-asparagine + L-glutamate + AMP + diphosphate + H(+)</text>
        <dbReference type="Rhea" id="RHEA:12228"/>
        <dbReference type="ChEBI" id="CHEBI:15377"/>
        <dbReference type="ChEBI" id="CHEBI:15378"/>
        <dbReference type="ChEBI" id="CHEBI:29985"/>
        <dbReference type="ChEBI" id="CHEBI:29991"/>
        <dbReference type="ChEBI" id="CHEBI:30616"/>
        <dbReference type="ChEBI" id="CHEBI:33019"/>
        <dbReference type="ChEBI" id="CHEBI:58048"/>
        <dbReference type="ChEBI" id="CHEBI:58359"/>
        <dbReference type="ChEBI" id="CHEBI:456215"/>
        <dbReference type="EC" id="6.3.5.4"/>
    </reaction>
</comment>
<evidence type="ECO:0000256" key="6">
    <source>
        <dbReference type="ARBA" id="ARBA00022962"/>
    </source>
</evidence>
<accession>A0A1G2G662</accession>
<keyword evidence="6 8" id="KW-0315">Glutamine amidotransferase</keyword>
<evidence type="ECO:0000256" key="7">
    <source>
        <dbReference type="ARBA" id="ARBA00048741"/>
    </source>
</evidence>
<dbReference type="Proteomes" id="UP000177785">
    <property type="component" value="Unassembled WGS sequence"/>
</dbReference>
<dbReference type="Pfam" id="PF13537">
    <property type="entry name" value="GATase_7"/>
    <property type="match status" value="1"/>
</dbReference>
<evidence type="ECO:0000313" key="13">
    <source>
        <dbReference type="Proteomes" id="UP000177785"/>
    </source>
</evidence>
<evidence type="ECO:0000256" key="8">
    <source>
        <dbReference type="PIRSR" id="PIRSR001589-1"/>
    </source>
</evidence>
<evidence type="ECO:0000256" key="10">
    <source>
        <dbReference type="PIRSR" id="PIRSR001589-3"/>
    </source>
</evidence>